<sequence>MKILFLLLPLILLLVHGAAGEKGRREMGESVSTQLRSCPPGTHHAGRCSVSLFCCRR</sequence>
<name>A0A8D2M0D0_ZONAL</name>
<protein>
    <submittedName>
        <fullName evidence="2">Uncharacterized protein</fullName>
    </submittedName>
</protein>
<reference evidence="2" key="2">
    <citation type="submission" date="2025-09" db="UniProtKB">
        <authorList>
            <consortium name="Ensembl"/>
        </authorList>
    </citation>
    <scope>IDENTIFICATION</scope>
</reference>
<dbReference type="Proteomes" id="UP000694413">
    <property type="component" value="Unassembled WGS sequence"/>
</dbReference>
<feature type="signal peptide" evidence="1">
    <location>
        <begin position="1"/>
        <end position="20"/>
    </location>
</feature>
<dbReference type="AlphaFoldDB" id="A0A8D2M0D0"/>
<keyword evidence="1" id="KW-0732">Signal</keyword>
<feature type="chain" id="PRO_5034135536" evidence="1">
    <location>
        <begin position="21"/>
        <end position="57"/>
    </location>
</feature>
<organism evidence="2 3">
    <name type="scientific">Zonotrichia albicollis</name>
    <name type="common">White-throated sparrow</name>
    <name type="synonym">Fringilla albicollis</name>
    <dbReference type="NCBI Taxonomy" id="44394"/>
    <lineage>
        <taxon>Eukaryota</taxon>
        <taxon>Metazoa</taxon>
        <taxon>Chordata</taxon>
        <taxon>Craniata</taxon>
        <taxon>Vertebrata</taxon>
        <taxon>Euteleostomi</taxon>
        <taxon>Archelosauria</taxon>
        <taxon>Archosauria</taxon>
        <taxon>Dinosauria</taxon>
        <taxon>Saurischia</taxon>
        <taxon>Theropoda</taxon>
        <taxon>Coelurosauria</taxon>
        <taxon>Aves</taxon>
        <taxon>Neognathae</taxon>
        <taxon>Neoaves</taxon>
        <taxon>Telluraves</taxon>
        <taxon>Australaves</taxon>
        <taxon>Passeriformes</taxon>
        <taxon>Passerellidae</taxon>
        <taxon>Zonotrichia</taxon>
    </lineage>
</organism>
<accession>A0A8D2M0D0</accession>
<evidence type="ECO:0000313" key="2">
    <source>
        <dbReference type="Ensembl" id="ENSZALP00000001153.1"/>
    </source>
</evidence>
<evidence type="ECO:0000313" key="3">
    <source>
        <dbReference type="Proteomes" id="UP000694413"/>
    </source>
</evidence>
<evidence type="ECO:0000256" key="1">
    <source>
        <dbReference type="SAM" id="SignalP"/>
    </source>
</evidence>
<dbReference type="Ensembl" id="ENSZALT00000002147.1">
    <property type="protein sequence ID" value="ENSZALP00000001153.1"/>
    <property type="gene ID" value="ENSZALG00000001402.1"/>
</dbReference>
<keyword evidence="3" id="KW-1185">Reference proteome</keyword>
<proteinExistence type="predicted"/>
<reference evidence="2" key="1">
    <citation type="submission" date="2025-08" db="UniProtKB">
        <authorList>
            <consortium name="Ensembl"/>
        </authorList>
    </citation>
    <scope>IDENTIFICATION</scope>
</reference>